<proteinExistence type="predicted"/>
<dbReference type="PANTHER" id="PTHR35754:SF2">
    <property type="entry name" value="ATP SYNTHASE SUBUNIT B"/>
    <property type="match status" value="1"/>
</dbReference>
<evidence type="ECO:0000313" key="1">
    <source>
        <dbReference type="EMBL" id="KAF6170350.1"/>
    </source>
</evidence>
<accession>A0A7J7NTI2</accession>
<gene>
    <name evidence="1" type="ORF">GIB67_043040</name>
</gene>
<dbReference type="PANTHER" id="PTHR35754">
    <property type="entry name" value="ATP SYNTHASE SUBUNIT B"/>
    <property type="match status" value="1"/>
</dbReference>
<keyword evidence="2" id="KW-1185">Reference proteome</keyword>
<dbReference type="EMBL" id="JACGCM010000593">
    <property type="protein sequence ID" value="KAF6170350.1"/>
    <property type="molecule type" value="Genomic_DNA"/>
</dbReference>
<dbReference type="AlphaFoldDB" id="A0A7J7NTI2"/>
<sequence>MEAFCKLEKTQRTISWMQTRNLSSNNNQQYSDRLLADFLLFMAKPCGTLKLEEKCNLISEFLPKISPALLEEFLPCVIEEEEDNQELCLDNKMALVGLDAMQRANSTLEDFMHLHPLASGEMTISLWLVENANSRRTQCRSYFMFHGMDANKPKSVFKYLPMLSFTESYIYQLDSLNEEISNLSAKGTSSATYMMERNPQFTDNFVEAFKTAPFEPLVYLLEYHGLLTERIREEFKCGEEYWHLERKLCHALMNKNEIMVEDVMRAIRLKSFDYRVLNLLLYQLNGKQVNDLVMEFLSISEFLVEVSDDFYKPCAHSPSKTSSCRLGGHGGDRRLMFPRAKHITEAEKKYECISKTLDPDLSLNYRRRCEEATKEGGNMSGPLGTWNIPPVIASEDIYRSNLLNSKYVSPPI</sequence>
<reference evidence="1 2" key="1">
    <citation type="journal article" date="2020" name="IScience">
        <title>Genome Sequencing of the Endangered Kingdonia uniflora (Circaeasteraceae, Ranunculales) Reveals Potential Mechanisms of Evolutionary Specialization.</title>
        <authorList>
            <person name="Sun Y."/>
            <person name="Deng T."/>
            <person name="Zhang A."/>
            <person name="Moore M.J."/>
            <person name="Landis J.B."/>
            <person name="Lin N."/>
            <person name="Zhang H."/>
            <person name="Zhang X."/>
            <person name="Huang J."/>
            <person name="Zhang X."/>
            <person name="Sun H."/>
            <person name="Wang H."/>
        </authorList>
    </citation>
    <scope>NUCLEOTIDE SEQUENCE [LARGE SCALE GENOMIC DNA]</scope>
    <source>
        <strain evidence="1">TB1705</strain>
        <tissue evidence="1">Leaf</tissue>
    </source>
</reference>
<evidence type="ECO:0000313" key="2">
    <source>
        <dbReference type="Proteomes" id="UP000541444"/>
    </source>
</evidence>
<dbReference type="OrthoDB" id="511315at2759"/>
<dbReference type="Proteomes" id="UP000541444">
    <property type="component" value="Unassembled WGS sequence"/>
</dbReference>
<protein>
    <submittedName>
        <fullName evidence="1">Uncharacterized protein</fullName>
    </submittedName>
</protein>
<name>A0A7J7NTI2_9MAGN</name>
<comment type="caution">
    <text evidence="1">The sequence shown here is derived from an EMBL/GenBank/DDBJ whole genome shotgun (WGS) entry which is preliminary data.</text>
</comment>
<organism evidence="1 2">
    <name type="scientific">Kingdonia uniflora</name>
    <dbReference type="NCBI Taxonomy" id="39325"/>
    <lineage>
        <taxon>Eukaryota</taxon>
        <taxon>Viridiplantae</taxon>
        <taxon>Streptophyta</taxon>
        <taxon>Embryophyta</taxon>
        <taxon>Tracheophyta</taxon>
        <taxon>Spermatophyta</taxon>
        <taxon>Magnoliopsida</taxon>
        <taxon>Ranunculales</taxon>
        <taxon>Circaeasteraceae</taxon>
        <taxon>Kingdonia</taxon>
    </lineage>
</organism>